<protein>
    <submittedName>
        <fullName evidence="1">Uncharacterized protein</fullName>
    </submittedName>
</protein>
<dbReference type="EMBL" id="LAZR01005535">
    <property type="protein sequence ID" value="KKM99106.1"/>
    <property type="molecule type" value="Genomic_DNA"/>
</dbReference>
<name>A0A0F9MIM2_9ZZZZ</name>
<accession>A0A0F9MIM2</accession>
<dbReference type="AlphaFoldDB" id="A0A0F9MIM2"/>
<proteinExistence type="predicted"/>
<organism evidence="1">
    <name type="scientific">marine sediment metagenome</name>
    <dbReference type="NCBI Taxonomy" id="412755"/>
    <lineage>
        <taxon>unclassified sequences</taxon>
        <taxon>metagenomes</taxon>
        <taxon>ecological metagenomes</taxon>
    </lineage>
</organism>
<gene>
    <name evidence="1" type="ORF">LCGC14_1151200</name>
</gene>
<evidence type="ECO:0000313" key="1">
    <source>
        <dbReference type="EMBL" id="KKM99106.1"/>
    </source>
</evidence>
<sequence>MVKPKKMNMMKETRDEAARRKLREKREVAYGMQMALANKKNDYIRNIINGRYFLARCNMIAEQIQKKEIKEDIDGCLKTEEYMRAEYALQKMQAIMSMRNAHFAKQTLLKEFELTEKDILTLEKDYYDGKIIREAYNENYKKGNKAEFVNSSRD</sequence>
<comment type="caution">
    <text evidence="1">The sequence shown here is derived from an EMBL/GenBank/DDBJ whole genome shotgun (WGS) entry which is preliminary data.</text>
</comment>
<reference evidence="1" key="1">
    <citation type="journal article" date="2015" name="Nature">
        <title>Complex archaea that bridge the gap between prokaryotes and eukaryotes.</title>
        <authorList>
            <person name="Spang A."/>
            <person name="Saw J.H."/>
            <person name="Jorgensen S.L."/>
            <person name="Zaremba-Niedzwiedzka K."/>
            <person name="Martijn J."/>
            <person name="Lind A.E."/>
            <person name="van Eijk R."/>
            <person name="Schleper C."/>
            <person name="Guy L."/>
            <person name="Ettema T.J."/>
        </authorList>
    </citation>
    <scope>NUCLEOTIDE SEQUENCE</scope>
</reference>